<evidence type="ECO:0000313" key="1">
    <source>
        <dbReference type="EMBL" id="MVS99520.1"/>
    </source>
</evidence>
<dbReference type="SUPFAM" id="SSF52540">
    <property type="entry name" value="P-loop containing nucleoside triphosphate hydrolases"/>
    <property type="match status" value="1"/>
</dbReference>
<protein>
    <submittedName>
        <fullName evidence="1">ATP-binding protein</fullName>
    </submittedName>
</protein>
<dbReference type="Gene3D" id="3.40.50.300">
    <property type="entry name" value="P-loop containing nucleotide triphosphate hydrolases"/>
    <property type="match status" value="1"/>
</dbReference>
<keyword evidence="1" id="KW-0547">Nucleotide-binding</keyword>
<accession>A0A7X3FRZ5</accession>
<name>A0A7X3FRZ5_9HYPH</name>
<dbReference type="InterPro" id="IPR027417">
    <property type="entry name" value="P-loop_NTPase"/>
</dbReference>
<keyword evidence="2" id="KW-1185">Reference proteome</keyword>
<dbReference type="AlphaFoldDB" id="A0A7X3FRZ5"/>
<evidence type="ECO:0000313" key="2">
    <source>
        <dbReference type="Proteomes" id="UP000438106"/>
    </source>
</evidence>
<dbReference type="Pfam" id="PF07931">
    <property type="entry name" value="CPT"/>
    <property type="match status" value="1"/>
</dbReference>
<dbReference type="RefSeq" id="WP_157290324.1">
    <property type="nucleotide sequence ID" value="NZ_WQRF01000002.1"/>
</dbReference>
<comment type="caution">
    <text evidence="1">The sequence shown here is derived from an EMBL/GenBank/DDBJ whole genome shotgun (WGS) entry which is preliminary data.</text>
</comment>
<dbReference type="GO" id="GO:0005524">
    <property type="term" value="F:ATP binding"/>
    <property type="evidence" value="ECO:0007669"/>
    <property type="project" value="UniProtKB-KW"/>
</dbReference>
<proteinExistence type="predicted"/>
<dbReference type="Proteomes" id="UP000438106">
    <property type="component" value="Unassembled WGS sequence"/>
</dbReference>
<dbReference type="EMBL" id="WQRF01000002">
    <property type="protein sequence ID" value="MVS99520.1"/>
    <property type="molecule type" value="Genomic_DNA"/>
</dbReference>
<keyword evidence="1" id="KW-0067">ATP-binding</keyword>
<gene>
    <name evidence="1" type="ORF">GO014_10855</name>
</gene>
<sequence>MDLPAGHILVLSGHPGSGKTTCAEALAHLPGGPKVHLHSDDFWGYIKTGKIDPWLPESHAQNQMIMQIAASVAGVYAGNGYFVALDGVIRPWALPTFAELGLSLHYIVLRTGAEEAVGRCQARGGDSLTDPAVVAALHAEFADLGAHEDHALNVGGLNRPDTMAVLQAALASGRYRLNAPSTSTEDSGPAHRT</sequence>
<organism evidence="1 2">
    <name type="scientific">Devosia marina</name>
    <dbReference type="NCBI Taxonomy" id="2683198"/>
    <lineage>
        <taxon>Bacteria</taxon>
        <taxon>Pseudomonadati</taxon>
        <taxon>Pseudomonadota</taxon>
        <taxon>Alphaproteobacteria</taxon>
        <taxon>Hyphomicrobiales</taxon>
        <taxon>Devosiaceae</taxon>
        <taxon>Devosia</taxon>
    </lineage>
</organism>
<reference evidence="1 2" key="1">
    <citation type="submission" date="2019-12" db="EMBL/GenBank/DDBJ databases">
        <title>Devosia maris sp. nov., isolated from the deep seawater.</title>
        <authorList>
            <person name="Liu Y."/>
        </authorList>
    </citation>
    <scope>NUCLEOTIDE SEQUENCE [LARGE SCALE GENOMIC DNA]</scope>
    <source>
        <strain evidence="1 2">L53-10-65</strain>
    </source>
</reference>